<evidence type="ECO:0000259" key="9">
    <source>
        <dbReference type="PROSITE" id="PS51281"/>
    </source>
</evidence>
<gene>
    <name evidence="11" type="primary">LOC111597775</name>
</gene>
<dbReference type="GeneID" id="111597775"/>
<dbReference type="PROSITE" id="PS51450">
    <property type="entry name" value="LRR"/>
    <property type="match status" value="1"/>
</dbReference>
<evidence type="ECO:0000256" key="2">
    <source>
        <dbReference type="ARBA" id="ARBA00009285"/>
    </source>
</evidence>
<evidence type="ECO:0000313" key="10">
    <source>
        <dbReference type="Proteomes" id="UP000504633"/>
    </source>
</evidence>
<dbReference type="InterPro" id="IPR032675">
    <property type="entry name" value="LRR_dom_sf"/>
</dbReference>
<evidence type="ECO:0000256" key="5">
    <source>
        <dbReference type="ARBA" id="ARBA00022737"/>
    </source>
</evidence>
<dbReference type="InterPro" id="IPR009060">
    <property type="entry name" value="UBA-like_sf"/>
</dbReference>
<accession>A0A6J2SP38</accession>
<dbReference type="PANTHER" id="PTHR10662:SF22">
    <property type="entry name" value="NUCLEAR RNA EXPORT FACTOR 1"/>
    <property type="match status" value="1"/>
</dbReference>
<dbReference type="GO" id="GO:0016973">
    <property type="term" value="P:poly(A)+ mRNA export from nucleus"/>
    <property type="evidence" value="ECO:0007669"/>
    <property type="project" value="TreeGrafter"/>
</dbReference>
<dbReference type="Pfam" id="PF22602">
    <property type="entry name" value="NXF_NTF2"/>
    <property type="match status" value="1"/>
</dbReference>
<dbReference type="RefSeq" id="XP_030079468.1">
    <property type="nucleotide sequence ID" value="XM_030223608.1"/>
</dbReference>
<dbReference type="SUPFAM" id="SSF52058">
    <property type="entry name" value="L domain-like"/>
    <property type="match status" value="2"/>
</dbReference>
<dbReference type="Gene3D" id="1.10.8.10">
    <property type="entry name" value="DNA helicase RuvA subunit, C-terminal domain"/>
    <property type="match status" value="1"/>
</dbReference>
<keyword evidence="6" id="KW-0509">mRNA transport</keyword>
<sequence>MKANRSLPQDRLVDCGNDYQPIVLQYRSARRYYKCKNYDGSPGLNWIEFCVHHEGVLNFTANPKELILNALFDAVEGEHFFPLNYQCGSHVDSFLVRACKPALDKFFNRGLSIRVATGAEISLAVWFNVAENQRNQISPPFVISQVVDRLLGRLEQYKGVQNVLNLSNFSAHPYFKYFEARLSNSGTFHLVCSTINNNDDRRRAIKGFSLAHNQLSDLGPMRIFGDVDYELLDLTGNILSSAKRLCSDLQRLRAKQLNLANNPVTKSSKYPDCLKPLTGNFKIVDGVPFDKLYKLYTPLNYEIDVECDGVRIDWSNKPKLSQFKDSKDWHAFLIPDANHEFSKEDLFNYFFILVSPELSEFYPCYYKFEAGEHRFLVRESFDQIEHLVNNCNLEMKIPQLEPDQQEFSYQRSISYYLRMNVSIVKQGHVHPKQCIEQALQQRFNAINRVLNLEQFQNSEGLENVTVCLSSPRILNSILRMASRKFLGNCIDLRLGNNKILGLNNLRTLSLLNGLQALDLGQNWIYELSQLSALSEIPLKSLRLHGNPLCRKYSLPSEYIRAVKDICPGLLRLDDVDLSTKPGLTSQKDFLCDPAAYELTAELFLCPFLREFEQSEKRINLSRYYTKDSIFTLTSSYDIRRSHPTKPTNELCKRINKYNYFSRNLLKNSMDTCRVHVGEHDIMLVLMQLPEVRHDYISLQTDVMQYDDHLAVINVNGVLRDEPDLLLAFSRQFVLRVEETGLGIGKGARRMRIINERFNIMNPSPKQLRDAFKFVELPTMEPESTIKDEGSVDVKEHKLYIFQEITGLRPKWCTRILQEEANWNFQLALEQFLQMDKQNELPDEAFV</sequence>
<dbReference type="InterPro" id="IPR030217">
    <property type="entry name" value="NXF_fam"/>
</dbReference>
<dbReference type="SUPFAM" id="SSF46934">
    <property type="entry name" value="UBA-like"/>
    <property type="match status" value="1"/>
</dbReference>
<dbReference type="PROSITE" id="PS51281">
    <property type="entry name" value="TAP_C"/>
    <property type="match status" value="1"/>
</dbReference>
<dbReference type="CTD" id="56001"/>
<dbReference type="Pfam" id="PF03943">
    <property type="entry name" value="TAP_C"/>
    <property type="match status" value="1"/>
</dbReference>
<feature type="domain" description="TAP-C" evidence="9">
    <location>
        <begin position="792"/>
        <end position="846"/>
    </location>
</feature>
<dbReference type="Proteomes" id="UP000504633">
    <property type="component" value="Unplaced"/>
</dbReference>
<dbReference type="OrthoDB" id="25872at2759"/>
<evidence type="ECO:0000256" key="7">
    <source>
        <dbReference type="ARBA" id="ARBA00023242"/>
    </source>
</evidence>
<keyword evidence="3" id="KW-0813">Transport</keyword>
<dbReference type="InterPro" id="IPR001611">
    <property type="entry name" value="Leu-rich_rpt"/>
</dbReference>
<dbReference type="InterPro" id="IPR032710">
    <property type="entry name" value="NTF2-like_dom_sf"/>
</dbReference>
<keyword evidence="7" id="KW-0539">Nucleus</keyword>
<dbReference type="Gene3D" id="3.80.10.10">
    <property type="entry name" value="Ribonuclease Inhibitor"/>
    <property type="match status" value="2"/>
</dbReference>
<comment type="subcellular location">
    <subcellularLocation>
        <location evidence="1">Nucleus</location>
    </subcellularLocation>
</comment>
<protein>
    <submittedName>
        <fullName evidence="11">Nuclear RNA export factor 2</fullName>
    </submittedName>
</protein>
<keyword evidence="10" id="KW-1185">Reference proteome</keyword>
<comment type="similarity">
    <text evidence="2">Belongs to the NXF family.</text>
</comment>
<evidence type="ECO:0000259" key="8">
    <source>
        <dbReference type="PROSITE" id="PS50177"/>
    </source>
</evidence>
<dbReference type="InterPro" id="IPR018222">
    <property type="entry name" value="Nuclear_transport_factor_2_euk"/>
</dbReference>
<dbReference type="InterPro" id="IPR002075">
    <property type="entry name" value="NTF2_dom"/>
</dbReference>
<feature type="domain" description="NTF2" evidence="8">
    <location>
        <begin position="599"/>
        <end position="759"/>
    </location>
</feature>
<keyword evidence="5" id="KW-0677">Repeat</keyword>
<dbReference type="InterPro" id="IPR057125">
    <property type="entry name" value="NXF1/2/3/5-like_LRR"/>
</dbReference>
<organism evidence="10 11">
    <name type="scientific">Drosophila hydei</name>
    <name type="common">Fruit fly</name>
    <dbReference type="NCBI Taxonomy" id="7224"/>
    <lineage>
        <taxon>Eukaryota</taxon>
        <taxon>Metazoa</taxon>
        <taxon>Ecdysozoa</taxon>
        <taxon>Arthropoda</taxon>
        <taxon>Hexapoda</taxon>
        <taxon>Insecta</taxon>
        <taxon>Pterygota</taxon>
        <taxon>Neoptera</taxon>
        <taxon>Endopterygota</taxon>
        <taxon>Diptera</taxon>
        <taxon>Brachycera</taxon>
        <taxon>Muscomorpha</taxon>
        <taxon>Ephydroidea</taxon>
        <taxon>Drosophilidae</taxon>
        <taxon>Drosophila</taxon>
    </lineage>
</organism>
<evidence type="ECO:0000256" key="6">
    <source>
        <dbReference type="ARBA" id="ARBA00022816"/>
    </source>
</evidence>
<dbReference type="KEGG" id="dhe:111597775"/>
<dbReference type="AlphaFoldDB" id="A0A6J2SP38"/>
<evidence type="ECO:0000256" key="4">
    <source>
        <dbReference type="ARBA" id="ARBA00022614"/>
    </source>
</evidence>
<dbReference type="OMA" id="ERFNIMN"/>
<evidence type="ECO:0000256" key="1">
    <source>
        <dbReference type="ARBA" id="ARBA00004123"/>
    </source>
</evidence>
<dbReference type="SUPFAM" id="SSF54427">
    <property type="entry name" value="NTF2-like"/>
    <property type="match status" value="1"/>
</dbReference>
<name>A0A6J2SP38_DROHY</name>
<dbReference type="GO" id="GO:0003723">
    <property type="term" value="F:RNA binding"/>
    <property type="evidence" value="ECO:0007669"/>
    <property type="project" value="TreeGrafter"/>
</dbReference>
<dbReference type="Pfam" id="PF24048">
    <property type="entry name" value="LRR_NXF1-5"/>
    <property type="match status" value="1"/>
</dbReference>
<keyword evidence="4" id="KW-0433">Leucine-rich repeat</keyword>
<dbReference type="SMART" id="SM00804">
    <property type="entry name" value="TAP_C"/>
    <property type="match status" value="1"/>
</dbReference>
<evidence type="ECO:0000256" key="3">
    <source>
        <dbReference type="ARBA" id="ARBA00022448"/>
    </source>
</evidence>
<dbReference type="PROSITE" id="PS50177">
    <property type="entry name" value="NTF2_DOMAIN"/>
    <property type="match status" value="1"/>
</dbReference>
<proteinExistence type="inferred from homology"/>
<dbReference type="InterPro" id="IPR005637">
    <property type="entry name" value="TAP_C_dom"/>
</dbReference>
<reference evidence="11" key="1">
    <citation type="submission" date="2025-08" db="UniProtKB">
        <authorList>
            <consortium name="RefSeq"/>
        </authorList>
    </citation>
    <scope>IDENTIFICATION</scope>
    <source>
        <strain evidence="11">15085-1641.00</strain>
        <tissue evidence="11">Whole body</tissue>
    </source>
</reference>
<dbReference type="PANTHER" id="PTHR10662">
    <property type="entry name" value="NUCLEAR RNA EXPORT FACTOR"/>
    <property type="match status" value="1"/>
</dbReference>
<evidence type="ECO:0000313" key="11">
    <source>
        <dbReference type="RefSeq" id="XP_030079468.1"/>
    </source>
</evidence>
<dbReference type="GO" id="GO:0005634">
    <property type="term" value="C:nucleus"/>
    <property type="evidence" value="ECO:0007669"/>
    <property type="project" value="UniProtKB-SubCell"/>
</dbReference>
<dbReference type="Gene3D" id="3.10.450.50">
    <property type="match status" value="1"/>
</dbReference>